<feature type="transmembrane region" description="Helical" evidence="1">
    <location>
        <begin position="58"/>
        <end position="80"/>
    </location>
</feature>
<evidence type="ECO:0000313" key="3">
    <source>
        <dbReference type="Proteomes" id="UP000230179"/>
    </source>
</evidence>
<dbReference type="EMBL" id="PFBL01000008">
    <property type="protein sequence ID" value="PIR83331.1"/>
    <property type="molecule type" value="Genomic_DNA"/>
</dbReference>
<evidence type="ECO:0000313" key="2">
    <source>
        <dbReference type="EMBL" id="PIR83331.1"/>
    </source>
</evidence>
<organism evidence="2 3">
    <name type="scientific">Candidatus Kaiserbacteria bacterium CG10_big_fil_rev_8_21_14_0_10_56_12</name>
    <dbReference type="NCBI Taxonomy" id="1974611"/>
    <lineage>
        <taxon>Bacteria</taxon>
        <taxon>Candidatus Kaiseribacteriota</taxon>
    </lineage>
</organism>
<dbReference type="Proteomes" id="UP000230179">
    <property type="component" value="Unassembled WGS sequence"/>
</dbReference>
<accession>A0A2H0UA95</accession>
<dbReference type="AlphaFoldDB" id="A0A2H0UA95"/>
<keyword evidence="1" id="KW-1133">Transmembrane helix</keyword>
<protein>
    <recommendedName>
        <fullName evidence="4">DUF4190 domain-containing protein</fullName>
    </recommendedName>
</protein>
<keyword evidence="1" id="KW-0812">Transmembrane</keyword>
<keyword evidence="1" id="KW-0472">Membrane</keyword>
<evidence type="ECO:0008006" key="4">
    <source>
        <dbReference type="Google" id="ProtNLM"/>
    </source>
</evidence>
<sequence>MTFAEFVGSGSTGVVGLINVFVVPALLALSFLAFIWGTVSHFFIHGGEESSRAEGRQFMLWGLIGLVSIIAIWSFVWIVLSTLGIRPAA</sequence>
<name>A0A2H0UA95_9BACT</name>
<feature type="transmembrane region" description="Helical" evidence="1">
    <location>
        <begin position="12"/>
        <end position="37"/>
    </location>
</feature>
<gene>
    <name evidence="2" type="ORF">COU19_01200</name>
</gene>
<reference evidence="3" key="1">
    <citation type="submission" date="2017-09" db="EMBL/GenBank/DDBJ databases">
        <title>Depth-based differentiation of microbial function through sediment-hosted aquifers and enrichment of novel symbionts in the deep terrestrial subsurface.</title>
        <authorList>
            <person name="Probst A.J."/>
            <person name="Ladd B."/>
            <person name="Jarett J.K."/>
            <person name="Geller-Mcgrath D.E."/>
            <person name="Sieber C.M.K."/>
            <person name="Emerson J.B."/>
            <person name="Anantharaman K."/>
            <person name="Thomas B.C."/>
            <person name="Malmstrom R."/>
            <person name="Stieglmeier M."/>
            <person name="Klingl A."/>
            <person name="Woyke T."/>
            <person name="Ryan C.M."/>
            <person name="Banfield J.F."/>
        </authorList>
    </citation>
    <scope>NUCLEOTIDE SEQUENCE [LARGE SCALE GENOMIC DNA]</scope>
</reference>
<evidence type="ECO:0000256" key="1">
    <source>
        <dbReference type="SAM" id="Phobius"/>
    </source>
</evidence>
<proteinExistence type="predicted"/>
<comment type="caution">
    <text evidence="2">The sequence shown here is derived from an EMBL/GenBank/DDBJ whole genome shotgun (WGS) entry which is preliminary data.</text>
</comment>